<feature type="domain" description="Nucleoside phosphorylase" evidence="1">
    <location>
        <begin position="5"/>
        <end position="133"/>
    </location>
</feature>
<dbReference type="GO" id="GO:0005829">
    <property type="term" value="C:cytosol"/>
    <property type="evidence" value="ECO:0007669"/>
    <property type="project" value="TreeGrafter"/>
</dbReference>
<dbReference type="GO" id="GO:0003824">
    <property type="term" value="F:catalytic activity"/>
    <property type="evidence" value="ECO:0007669"/>
    <property type="project" value="InterPro"/>
</dbReference>
<comment type="caution">
    <text evidence="2">The sequence shown here is derived from an EMBL/GenBank/DDBJ whole genome shotgun (WGS) entry which is preliminary data.</text>
</comment>
<reference evidence="2" key="1">
    <citation type="journal article" date="2015" name="Nature">
        <title>Complex archaea that bridge the gap between prokaryotes and eukaryotes.</title>
        <authorList>
            <person name="Spang A."/>
            <person name="Saw J.H."/>
            <person name="Jorgensen S.L."/>
            <person name="Zaremba-Niedzwiedzka K."/>
            <person name="Martijn J."/>
            <person name="Lind A.E."/>
            <person name="van Eijk R."/>
            <person name="Schleper C."/>
            <person name="Guy L."/>
            <person name="Ettema T.J."/>
        </authorList>
    </citation>
    <scope>NUCLEOTIDE SEQUENCE</scope>
</reference>
<protein>
    <recommendedName>
        <fullName evidence="1">Nucleoside phosphorylase domain-containing protein</fullName>
    </recommendedName>
</protein>
<evidence type="ECO:0000313" key="2">
    <source>
        <dbReference type="EMBL" id="KKL25784.1"/>
    </source>
</evidence>
<dbReference type="Pfam" id="PF01048">
    <property type="entry name" value="PNP_UDP_1"/>
    <property type="match status" value="1"/>
</dbReference>
<dbReference type="PANTHER" id="PTHR43691">
    <property type="entry name" value="URIDINE PHOSPHORYLASE"/>
    <property type="match status" value="1"/>
</dbReference>
<dbReference type="PANTHER" id="PTHR43691:SF6">
    <property type="entry name" value="AMP NUCLEOSIDASE"/>
    <property type="match status" value="1"/>
</dbReference>
<dbReference type="EMBL" id="LAZR01036084">
    <property type="protein sequence ID" value="KKL25784.1"/>
    <property type="molecule type" value="Genomic_DNA"/>
</dbReference>
<dbReference type="GO" id="GO:0009116">
    <property type="term" value="P:nucleoside metabolic process"/>
    <property type="evidence" value="ECO:0007669"/>
    <property type="project" value="InterPro"/>
</dbReference>
<dbReference type="AlphaFoldDB" id="A0A0F9BV95"/>
<proteinExistence type="predicted"/>
<accession>A0A0F9BV95</accession>
<dbReference type="InterPro" id="IPR035994">
    <property type="entry name" value="Nucleoside_phosphorylase_sf"/>
</dbReference>
<sequence length="158" mass="17868">SEEHETGHYFNPVAAIRGEGTSNSYMPPQVPALSSFTVQRFAVDALERHGLKYHTGVIHTTNVRFWEFNESFRQTLKEERAEAIDMECATLFTVGFARFVPVGALMLISDLPLRPDGIKTAESAKSIFDNYTQKHLELGVESLMSMQKREAEGFDFTF</sequence>
<dbReference type="InterPro" id="IPR000845">
    <property type="entry name" value="Nucleoside_phosphorylase_d"/>
</dbReference>
<gene>
    <name evidence="2" type="ORF">LCGC14_2401820</name>
</gene>
<name>A0A0F9BV95_9ZZZZ</name>
<dbReference type="SUPFAM" id="SSF53167">
    <property type="entry name" value="Purine and uridine phosphorylases"/>
    <property type="match status" value="1"/>
</dbReference>
<organism evidence="2">
    <name type="scientific">marine sediment metagenome</name>
    <dbReference type="NCBI Taxonomy" id="412755"/>
    <lineage>
        <taxon>unclassified sequences</taxon>
        <taxon>metagenomes</taxon>
        <taxon>ecological metagenomes</taxon>
    </lineage>
</organism>
<dbReference type="Gene3D" id="3.40.50.1580">
    <property type="entry name" value="Nucleoside phosphorylase domain"/>
    <property type="match status" value="1"/>
</dbReference>
<feature type="non-terminal residue" evidence="2">
    <location>
        <position position="1"/>
    </location>
</feature>
<evidence type="ECO:0000259" key="1">
    <source>
        <dbReference type="Pfam" id="PF01048"/>
    </source>
</evidence>